<accession>A0A150IWY3</accession>
<feature type="domain" description="Pyruvate ferredoxin oxidoreductase beta subunit C-terminal" evidence="11">
    <location>
        <begin position="199"/>
        <end position="262"/>
    </location>
</feature>
<evidence type="ECO:0000256" key="9">
    <source>
        <dbReference type="ARBA" id="ARBA00023052"/>
    </source>
</evidence>
<dbReference type="CDD" id="cd03375">
    <property type="entry name" value="TPP_OGFOR"/>
    <property type="match status" value="1"/>
</dbReference>
<evidence type="ECO:0000259" key="11">
    <source>
        <dbReference type="Pfam" id="PF12367"/>
    </source>
</evidence>
<dbReference type="InterPro" id="IPR029061">
    <property type="entry name" value="THDP-binding"/>
</dbReference>
<dbReference type="InterPro" id="IPR011766">
    <property type="entry name" value="TPP_enzyme_TPP-bd"/>
</dbReference>
<dbReference type="AlphaFoldDB" id="A0A150IWY3"/>
<evidence type="ECO:0000256" key="1">
    <source>
        <dbReference type="ARBA" id="ARBA00001946"/>
    </source>
</evidence>
<dbReference type="Gene3D" id="3.40.50.970">
    <property type="match status" value="1"/>
</dbReference>
<evidence type="ECO:0000259" key="10">
    <source>
        <dbReference type="Pfam" id="PF02775"/>
    </source>
</evidence>
<dbReference type="NCBIfam" id="TIGR02177">
    <property type="entry name" value="PorB_KorB"/>
    <property type="match status" value="1"/>
</dbReference>
<protein>
    <submittedName>
        <fullName evidence="12">2-oxoglutarate synthase subunit KorB</fullName>
        <ecNumber evidence="12">1.2.7.3</ecNumber>
    </submittedName>
</protein>
<comment type="cofactor">
    <cofactor evidence="1">
        <name>Mg(2+)</name>
        <dbReference type="ChEBI" id="CHEBI:18420"/>
    </cofactor>
</comment>
<evidence type="ECO:0000313" key="13">
    <source>
        <dbReference type="Proteomes" id="UP000075398"/>
    </source>
</evidence>
<evidence type="ECO:0000256" key="3">
    <source>
        <dbReference type="ARBA" id="ARBA00001966"/>
    </source>
</evidence>
<dbReference type="GO" id="GO:0044272">
    <property type="term" value="P:sulfur compound biosynthetic process"/>
    <property type="evidence" value="ECO:0007669"/>
    <property type="project" value="UniProtKB-ARBA"/>
</dbReference>
<evidence type="ECO:0000256" key="8">
    <source>
        <dbReference type="ARBA" id="ARBA00023014"/>
    </source>
</evidence>
<dbReference type="Pfam" id="PF12367">
    <property type="entry name" value="PFO_beta_C"/>
    <property type="match status" value="1"/>
</dbReference>
<keyword evidence="4" id="KW-0479">Metal-binding</keyword>
<keyword evidence="9" id="KW-0786">Thiamine pyrophosphate</keyword>
<proteinExistence type="predicted"/>
<evidence type="ECO:0000256" key="5">
    <source>
        <dbReference type="ARBA" id="ARBA00022842"/>
    </source>
</evidence>
<feature type="domain" description="Thiamine pyrophosphate enzyme TPP-binding" evidence="10">
    <location>
        <begin position="50"/>
        <end position="195"/>
    </location>
</feature>
<dbReference type="Proteomes" id="UP000075398">
    <property type="component" value="Unassembled WGS sequence"/>
</dbReference>
<dbReference type="SUPFAM" id="SSF52518">
    <property type="entry name" value="Thiamin diphosphate-binding fold (THDP-binding)"/>
    <property type="match status" value="1"/>
</dbReference>
<dbReference type="GO" id="GO:0006082">
    <property type="term" value="P:organic acid metabolic process"/>
    <property type="evidence" value="ECO:0007669"/>
    <property type="project" value="UniProtKB-ARBA"/>
</dbReference>
<gene>
    <name evidence="12" type="primary">korB_2</name>
    <name evidence="12" type="ORF">AMQ22_01649</name>
</gene>
<evidence type="ECO:0000313" key="12">
    <source>
        <dbReference type="EMBL" id="KYC49398.1"/>
    </source>
</evidence>
<dbReference type="EC" id="1.2.7.3" evidence="12"/>
<comment type="caution">
    <text evidence="12">The sequence shown here is derived from an EMBL/GenBank/DDBJ whole genome shotgun (WGS) entry which is preliminary data.</text>
</comment>
<dbReference type="EMBL" id="LNGC01000097">
    <property type="protein sequence ID" value="KYC49398.1"/>
    <property type="molecule type" value="Genomic_DNA"/>
</dbReference>
<evidence type="ECO:0000256" key="4">
    <source>
        <dbReference type="ARBA" id="ARBA00022723"/>
    </source>
</evidence>
<organism evidence="12 13">
    <name type="scientific">Candidatus Methanofastidiosum methylothiophilum</name>
    <dbReference type="NCBI Taxonomy" id="1705564"/>
    <lineage>
        <taxon>Archaea</taxon>
        <taxon>Methanobacteriati</taxon>
        <taxon>Methanobacteriota</taxon>
        <taxon>Stenosarchaea group</taxon>
        <taxon>Candidatus Methanofastidiosia</taxon>
        <taxon>Candidatus Methanofastidiosales</taxon>
        <taxon>Candidatus Methanofastidiosaceae</taxon>
        <taxon>Candidatus Methanofastidiosum</taxon>
    </lineage>
</organism>
<dbReference type="InterPro" id="IPR032686">
    <property type="entry name" value="PFO_beta_C"/>
</dbReference>
<dbReference type="GO" id="GO:0047553">
    <property type="term" value="F:2-oxoglutarate synthase activity"/>
    <property type="evidence" value="ECO:0007669"/>
    <property type="project" value="UniProtKB-EC"/>
</dbReference>
<sequence length="286" mass="32388">MEDKDFDIQNIDISWCPGCGNFTLLRILKETFAELQIMPENLAVISGIGQSSKTPHYFKTNTFHTLHGRAVPIATAVKAINPNLTVIAEGGDGDMYGEGGNHILHAIRRNPNITNIIHNNMVYGLTKGQASPTTMLGVKTTLQVDGVILEPFNPIAIAIALNASFVARAFVGDIEKTKEILKKAISHKGYALVDIFQQCPSFNKINTFEWFKQNTYYLEDKHDPYDRIGAFKRSIETEKLPLGIFYINNRNSFEENIEPYKENKEPLCFRERTQDKIIQFIDSEMR</sequence>
<dbReference type="GO" id="GO:0045333">
    <property type="term" value="P:cellular respiration"/>
    <property type="evidence" value="ECO:0007669"/>
    <property type="project" value="UniProtKB-ARBA"/>
</dbReference>
<evidence type="ECO:0000256" key="2">
    <source>
        <dbReference type="ARBA" id="ARBA00001964"/>
    </source>
</evidence>
<evidence type="ECO:0000256" key="7">
    <source>
        <dbReference type="ARBA" id="ARBA00023004"/>
    </source>
</evidence>
<dbReference type="PATRIC" id="fig|1705409.3.peg.1728"/>
<dbReference type="GO" id="GO:0046872">
    <property type="term" value="F:metal ion binding"/>
    <property type="evidence" value="ECO:0007669"/>
    <property type="project" value="UniProtKB-KW"/>
</dbReference>
<dbReference type="NCBIfam" id="NF008821">
    <property type="entry name" value="PRK11869.1"/>
    <property type="match status" value="1"/>
</dbReference>
<dbReference type="InterPro" id="IPR011896">
    <property type="entry name" value="OFOB"/>
</dbReference>
<dbReference type="GO" id="GO:0051536">
    <property type="term" value="F:iron-sulfur cluster binding"/>
    <property type="evidence" value="ECO:0007669"/>
    <property type="project" value="UniProtKB-KW"/>
</dbReference>
<name>A0A150IWY3_9EURY</name>
<dbReference type="GO" id="GO:0030976">
    <property type="term" value="F:thiamine pyrophosphate binding"/>
    <property type="evidence" value="ECO:0007669"/>
    <property type="project" value="InterPro"/>
</dbReference>
<comment type="cofactor">
    <cofactor evidence="3">
        <name>[4Fe-4S] cluster</name>
        <dbReference type="ChEBI" id="CHEBI:49883"/>
    </cofactor>
</comment>
<keyword evidence="5" id="KW-0460">Magnesium</keyword>
<dbReference type="InterPro" id="IPR051457">
    <property type="entry name" value="2-oxoacid:Fd_oxidoreductase"/>
</dbReference>
<keyword evidence="8" id="KW-0411">Iron-sulfur</keyword>
<dbReference type="Pfam" id="PF02775">
    <property type="entry name" value="TPP_enzyme_C"/>
    <property type="match status" value="1"/>
</dbReference>
<reference evidence="12 13" key="1">
    <citation type="journal article" date="2016" name="ISME J.">
        <title>Chasing the elusive Euryarchaeota class WSA2: genomes reveal a uniquely fastidious methyl-reducing methanogen.</title>
        <authorList>
            <person name="Nobu M.K."/>
            <person name="Narihiro T."/>
            <person name="Kuroda K."/>
            <person name="Mei R."/>
            <person name="Liu W.T."/>
        </authorList>
    </citation>
    <scope>NUCLEOTIDE SEQUENCE [LARGE SCALE GENOMIC DNA]</scope>
    <source>
        <strain evidence="12">U1lsi0528_Bin055</strain>
    </source>
</reference>
<dbReference type="PANTHER" id="PTHR48084">
    <property type="entry name" value="2-OXOGLUTARATE OXIDOREDUCTASE SUBUNIT KORB-RELATED"/>
    <property type="match status" value="1"/>
</dbReference>
<keyword evidence="6 12" id="KW-0560">Oxidoreductase</keyword>
<keyword evidence="7" id="KW-0408">Iron</keyword>
<evidence type="ECO:0000256" key="6">
    <source>
        <dbReference type="ARBA" id="ARBA00023002"/>
    </source>
</evidence>
<comment type="cofactor">
    <cofactor evidence="2">
        <name>thiamine diphosphate</name>
        <dbReference type="ChEBI" id="CHEBI:58937"/>
    </cofactor>
</comment>
<dbReference type="STRING" id="1705564.APG08_00670"/>
<dbReference type="PANTHER" id="PTHR48084:SF4">
    <property type="entry name" value="2-OXOGLUTARATE OXIDOREDUCTASE SUBUNIT KORB"/>
    <property type="match status" value="1"/>
</dbReference>